<feature type="compositionally biased region" description="Basic and acidic residues" evidence="4">
    <location>
        <begin position="93"/>
        <end position="102"/>
    </location>
</feature>
<evidence type="ECO:0000256" key="1">
    <source>
        <dbReference type="ARBA" id="ARBA00008861"/>
    </source>
</evidence>
<sequence length="303" mass="34450">MKRLATFEGPQYELTPVQIHPLSRLIPFTSTDWSSNSPIEHPPPLPSFSALPDPIEGETYVFKDINGLEPTLWSFETFIKEDAWKWHRQEGEIEGKGHAAEKGEEEEGGEGSHSGFFYGTLMHPKILKKVIKNEGEHLQFCSALLLDYTRHEVMHADYPGIVPYSKGKALFDRELSQEERSVRGTLVTGLTHHDMRLLNLFEGREYDLLPASVHPLSALAPVSTHSISALSIPEHPPPLPPLSDLPPAVPCEVYVYKFLDGLNPRLWDFEHFVRNNAWKWHGGEEGKALQEEQSEVARRFERE</sequence>
<organism evidence="6 7">
    <name type="scientific">Crucibulum laeve</name>
    <dbReference type="NCBI Taxonomy" id="68775"/>
    <lineage>
        <taxon>Eukaryota</taxon>
        <taxon>Fungi</taxon>
        <taxon>Dikarya</taxon>
        <taxon>Basidiomycota</taxon>
        <taxon>Agaricomycotina</taxon>
        <taxon>Agaricomycetes</taxon>
        <taxon>Agaricomycetidae</taxon>
        <taxon>Agaricales</taxon>
        <taxon>Agaricineae</taxon>
        <taxon>Nidulariaceae</taxon>
        <taxon>Crucibulum</taxon>
    </lineage>
</organism>
<comment type="similarity">
    <text evidence="1">Belongs to the gamma-glutamylcyclotransferase family.</text>
</comment>
<evidence type="ECO:0000313" key="6">
    <source>
        <dbReference type="EMBL" id="TFK40393.1"/>
    </source>
</evidence>
<evidence type="ECO:0000259" key="5">
    <source>
        <dbReference type="Pfam" id="PF06094"/>
    </source>
</evidence>
<name>A0A5C3M6T4_9AGAR</name>
<dbReference type="Gene3D" id="3.10.490.10">
    <property type="entry name" value="Gamma-glutamyl cyclotransferase-like"/>
    <property type="match status" value="1"/>
</dbReference>
<dbReference type="OrthoDB" id="1044435at2759"/>
<evidence type="ECO:0000256" key="4">
    <source>
        <dbReference type="SAM" id="MobiDB-lite"/>
    </source>
</evidence>
<dbReference type="AlphaFoldDB" id="A0A5C3M6T4"/>
<dbReference type="SUPFAM" id="SSF110857">
    <property type="entry name" value="Gamma-glutamyl cyclotransferase-like"/>
    <property type="match status" value="1"/>
</dbReference>
<dbReference type="Pfam" id="PF06094">
    <property type="entry name" value="GGACT"/>
    <property type="match status" value="1"/>
</dbReference>
<gene>
    <name evidence="6" type="ORF">BDQ12DRAFT_648908</name>
</gene>
<dbReference type="Proteomes" id="UP000308652">
    <property type="component" value="Unassembled WGS sequence"/>
</dbReference>
<proteinExistence type="inferred from homology"/>
<dbReference type="PANTHER" id="PTHR31544">
    <property type="entry name" value="AIG2-LIKE PROTEIN D"/>
    <property type="match status" value="1"/>
</dbReference>
<dbReference type="GO" id="GO:0016740">
    <property type="term" value="F:transferase activity"/>
    <property type="evidence" value="ECO:0007669"/>
    <property type="project" value="UniProtKB-KW"/>
</dbReference>
<keyword evidence="2" id="KW-0808">Transferase</keyword>
<dbReference type="InterPro" id="IPR013024">
    <property type="entry name" value="GGCT-like"/>
</dbReference>
<evidence type="ECO:0000256" key="3">
    <source>
        <dbReference type="ARBA" id="ARBA00030602"/>
    </source>
</evidence>
<dbReference type="EMBL" id="ML213597">
    <property type="protein sequence ID" value="TFK40393.1"/>
    <property type="molecule type" value="Genomic_DNA"/>
</dbReference>
<feature type="domain" description="Gamma-glutamylcyclotransferase AIG2-like" evidence="5">
    <location>
        <begin position="116"/>
        <end position="209"/>
    </location>
</feature>
<dbReference type="InterPro" id="IPR045038">
    <property type="entry name" value="AIG2-like"/>
</dbReference>
<feature type="region of interest" description="Disordered" evidence="4">
    <location>
        <begin position="93"/>
        <end position="112"/>
    </location>
</feature>
<evidence type="ECO:0000313" key="7">
    <source>
        <dbReference type="Proteomes" id="UP000308652"/>
    </source>
</evidence>
<accession>A0A5C3M6T4</accession>
<dbReference type="InterPro" id="IPR036568">
    <property type="entry name" value="GGCT-like_sf"/>
</dbReference>
<dbReference type="InterPro" id="IPR009288">
    <property type="entry name" value="AIG2-like_dom"/>
</dbReference>
<keyword evidence="7" id="KW-1185">Reference proteome</keyword>
<evidence type="ECO:0000256" key="2">
    <source>
        <dbReference type="ARBA" id="ARBA00022679"/>
    </source>
</evidence>
<dbReference type="CDD" id="cd06661">
    <property type="entry name" value="GGCT_like"/>
    <property type="match status" value="1"/>
</dbReference>
<protein>
    <recommendedName>
        <fullName evidence="3">Putative gamma-glutamylcyclotransferase</fullName>
    </recommendedName>
</protein>
<reference evidence="6 7" key="1">
    <citation type="journal article" date="2019" name="Nat. Ecol. Evol.">
        <title>Megaphylogeny resolves global patterns of mushroom evolution.</title>
        <authorList>
            <person name="Varga T."/>
            <person name="Krizsan K."/>
            <person name="Foldi C."/>
            <person name="Dima B."/>
            <person name="Sanchez-Garcia M."/>
            <person name="Sanchez-Ramirez S."/>
            <person name="Szollosi G.J."/>
            <person name="Szarkandi J.G."/>
            <person name="Papp V."/>
            <person name="Albert L."/>
            <person name="Andreopoulos W."/>
            <person name="Angelini C."/>
            <person name="Antonin V."/>
            <person name="Barry K.W."/>
            <person name="Bougher N.L."/>
            <person name="Buchanan P."/>
            <person name="Buyck B."/>
            <person name="Bense V."/>
            <person name="Catcheside P."/>
            <person name="Chovatia M."/>
            <person name="Cooper J."/>
            <person name="Damon W."/>
            <person name="Desjardin D."/>
            <person name="Finy P."/>
            <person name="Geml J."/>
            <person name="Haridas S."/>
            <person name="Hughes K."/>
            <person name="Justo A."/>
            <person name="Karasinski D."/>
            <person name="Kautmanova I."/>
            <person name="Kiss B."/>
            <person name="Kocsube S."/>
            <person name="Kotiranta H."/>
            <person name="LaButti K.M."/>
            <person name="Lechner B.E."/>
            <person name="Liimatainen K."/>
            <person name="Lipzen A."/>
            <person name="Lukacs Z."/>
            <person name="Mihaltcheva S."/>
            <person name="Morgado L.N."/>
            <person name="Niskanen T."/>
            <person name="Noordeloos M.E."/>
            <person name="Ohm R.A."/>
            <person name="Ortiz-Santana B."/>
            <person name="Ovrebo C."/>
            <person name="Racz N."/>
            <person name="Riley R."/>
            <person name="Savchenko A."/>
            <person name="Shiryaev A."/>
            <person name="Soop K."/>
            <person name="Spirin V."/>
            <person name="Szebenyi C."/>
            <person name="Tomsovsky M."/>
            <person name="Tulloss R.E."/>
            <person name="Uehling J."/>
            <person name="Grigoriev I.V."/>
            <person name="Vagvolgyi C."/>
            <person name="Papp T."/>
            <person name="Martin F.M."/>
            <person name="Miettinen O."/>
            <person name="Hibbett D.S."/>
            <person name="Nagy L.G."/>
        </authorList>
    </citation>
    <scope>NUCLEOTIDE SEQUENCE [LARGE SCALE GENOMIC DNA]</scope>
    <source>
        <strain evidence="6 7">CBS 166.37</strain>
    </source>
</reference>
<dbReference type="PANTHER" id="PTHR31544:SF2">
    <property type="entry name" value="AIG2-LIKE PROTEIN D"/>
    <property type="match status" value="1"/>
</dbReference>